<dbReference type="Pfam" id="PF00106">
    <property type="entry name" value="adh_short"/>
    <property type="match status" value="1"/>
</dbReference>
<comment type="caution">
    <text evidence="3">The sequence shown here is derived from an EMBL/GenBank/DDBJ whole genome shotgun (WGS) entry which is preliminary data.</text>
</comment>
<keyword evidence="4" id="KW-1185">Reference proteome</keyword>
<protein>
    <submittedName>
        <fullName evidence="3">Uncharacterized protein</fullName>
    </submittedName>
</protein>
<evidence type="ECO:0000256" key="2">
    <source>
        <dbReference type="ARBA" id="ARBA00023002"/>
    </source>
</evidence>
<dbReference type="PANTHER" id="PTHR42901:SF1">
    <property type="entry name" value="ALCOHOL DEHYDROGENASE"/>
    <property type="match status" value="1"/>
</dbReference>
<name>A0AAD4KI00_9EURO</name>
<evidence type="ECO:0000313" key="3">
    <source>
        <dbReference type="EMBL" id="KAH8691549.1"/>
    </source>
</evidence>
<dbReference type="PANTHER" id="PTHR42901">
    <property type="entry name" value="ALCOHOL DEHYDROGENASE"/>
    <property type="match status" value="1"/>
</dbReference>
<evidence type="ECO:0000256" key="1">
    <source>
        <dbReference type="ARBA" id="ARBA00006484"/>
    </source>
</evidence>
<accession>A0AAD4KI00</accession>
<reference evidence="3" key="1">
    <citation type="submission" date="2021-12" db="EMBL/GenBank/DDBJ databases">
        <title>Convergent genome expansion in fungi linked to evolution of root-endophyte symbiosis.</title>
        <authorList>
            <consortium name="DOE Joint Genome Institute"/>
            <person name="Ke Y.-H."/>
            <person name="Bonito G."/>
            <person name="Liao H.-L."/>
            <person name="Looney B."/>
            <person name="Rojas-Flechas A."/>
            <person name="Nash J."/>
            <person name="Hameed K."/>
            <person name="Schadt C."/>
            <person name="Martin F."/>
            <person name="Crous P.W."/>
            <person name="Miettinen O."/>
            <person name="Magnuson J.K."/>
            <person name="Labbe J."/>
            <person name="Jacobson D."/>
            <person name="Doktycz M.J."/>
            <person name="Veneault-Fourrey C."/>
            <person name="Kuo A."/>
            <person name="Mondo S."/>
            <person name="Calhoun S."/>
            <person name="Riley R."/>
            <person name="Ohm R."/>
            <person name="LaButti K."/>
            <person name="Andreopoulos B."/>
            <person name="Pangilinan J."/>
            <person name="Nolan M."/>
            <person name="Tritt A."/>
            <person name="Clum A."/>
            <person name="Lipzen A."/>
            <person name="Daum C."/>
            <person name="Barry K."/>
            <person name="Grigoriev I.V."/>
            <person name="Vilgalys R."/>
        </authorList>
    </citation>
    <scope>NUCLEOTIDE SEQUENCE</scope>
    <source>
        <strain evidence="3">PMI_201</strain>
    </source>
</reference>
<dbReference type="SUPFAM" id="SSF51735">
    <property type="entry name" value="NAD(P)-binding Rossmann-fold domains"/>
    <property type="match status" value="1"/>
</dbReference>
<dbReference type="GO" id="GO:0016491">
    <property type="term" value="F:oxidoreductase activity"/>
    <property type="evidence" value="ECO:0007669"/>
    <property type="project" value="UniProtKB-KW"/>
</dbReference>
<evidence type="ECO:0000313" key="4">
    <source>
        <dbReference type="Proteomes" id="UP001201262"/>
    </source>
</evidence>
<proteinExistence type="inferred from homology"/>
<dbReference type="CDD" id="cd05233">
    <property type="entry name" value="SDR_c"/>
    <property type="match status" value="1"/>
</dbReference>
<organism evidence="3 4">
    <name type="scientific">Talaromyces proteolyticus</name>
    <dbReference type="NCBI Taxonomy" id="1131652"/>
    <lineage>
        <taxon>Eukaryota</taxon>
        <taxon>Fungi</taxon>
        <taxon>Dikarya</taxon>
        <taxon>Ascomycota</taxon>
        <taxon>Pezizomycotina</taxon>
        <taxon>Eurotiomycetes</taxon>
        <taxon>Eurotiomycetidae</taxon>
        <taxon>Eurotiales</taxon>
        <taxon>Trichocomaceae</taxon>
        <taxon>Talaromyces</taxon>
        <taxon>Talaromyces sect. Bacilispori</taxon>
    </lineage>
</organism>
<dbReference type="Proteomes" id="UP001201262">
    <property type="component" value="Unassembled WGS sequence"/>
</dbReference>
<comment type="similarity">
    <text evidence="1">Belongs to the short-chain dehydrogenases/reductases (SDR) family.</text>
</comment>
<dbReference type="PRINTS" id="PR00081">
    <property type="entry name" value="GDHRDH"/>
</dbReference>
<dbReference type="InterPro" id="IPR002347">
    <property type="entry name" value="SDR_fam"/>
</dbReference>
<gene>
    <name evidence="3" type="ORF">BGW36DRAFT_388550</name>
</gene>
<dbReference type="Gene3D" id="3.40.50.720">
    <property type="entry name" value="NAD(P)-binding Rossmann-like Domain"/>
    <property type="match status" value="1"/>
</dbReference>
<dbReference type="EMBL" id="JAJTJA010000012">
    <property type="protein sequence ID" value="KAH8691549.1"/>
    <property type="molecule type" value="Genomic_DNA"/>
</dbReference>
<dbReference type="GeneID" id="70247526"/>
<dbReference type="RefSeq" id="XP_046067641.1">
    <property type="nucleotide sequence ID" value="XM_046217239.1"/>
</dbReference>
<keyword evidence="2" id="KW-0560">Oxidoreductase</keyword>
<sequence length="289" mass="31091">MQPPLPSPFPTWHNAEYSAIDPTNPKHSAKGKVILITGGGAGIGQAVAHAFALAGATKIAILGRREQKLLDTKADLEAKFPGVDVYAARADVTDQAAIDAVFLKVANTFGNIDILVNNAGFQPALQPIKDAKLDDVWEAYEINVKGSIIVTKAFLRHASAKASLINFSTGVAHLPFMPGMSAYGGSKLAATKFFEYVQAENPDLQVINLAPGVIVTELQQKIIDAGIILPYDDIKLPAHFTVWAASPEAAFLKGKLIWCNWDIDELKAKKSELETTGFLTLGLRGFPEQ</sequence>
<dbReference type="InterPro" id="IPR036291">
    <property type="entry name" value="NAD(P)-bd_dom_sf"/>
</dbReference>
<dbReference type="AlphaFoldDB" id="A0AAD4KI00"/>